<name>A0A7M7NN82_STRPU</name>
<evidence type="ECO:0000259" key="2">
    <source>
        <dbReference type="Pfam" id="PF22198"/>
    </source>
</evidence>
<dbReference type="Gene3D" id="3.40.50.12620">
    <property type="match status" value="1"/>
</dbReference>
<dbReference type="InterPro" id="IPR005486">
    <property type="entry name" value="Glucokinase_regulatory_CS"/>
</dbReference>
<evidence type="ECO:0000313" key="4">
    <source>
        <dbReference type="EnsemblMetazoa" id="XP_030839215"/>
    </source>
</evidence>
<dbReference type="Gene3D" id="3.40.50.10490">
    <property type="entry name" value="Glucose-6-phosphate isomerase like protein, domain 1"/>
    <property type="match status" value="1"/>
</dbReference>
<accession>A0A7M7NN82</accession>
<feature type="domain" description="Glucokinase regulatory protein second SIS" evidence="2">
    <location>
        <begin position="210"/>
        <end position="409"/>
    </location>
</feature>
<dbReference type="Pfam" id="PF22198">
    <property type="entry name" value="GKRP_SIS_2"/>
    <property type="match status" value="1"/>
</dbReference>
<dbReference type="Gene3D" id="1.10.8.1080">
    <property type="match status" value="1"/>
</dbReference>
<dbReference type="EnsemblMetazoa" id="XM_030983355">
    <property type="protein sequence ID" value="XP_030839215"/>
    <property type="gene ID" value="LOC583780"/>
</dbReference>
<dbReference type="InterPro" id="IPR054017">
    <property type="entry name" value="GKRP_SIS_2"/>
</dbReference>
<dbReference type="InterPro" id="IPR001347">
    <property type="entry name" value="SIS_dom"/>
</dbReference>
<evidence type="ECO:0008006" key="6">
    <source>
        <dbReference type="Google" id="ProtNLM"/>
    </source>
</evidence>
<dbReference type="PROSITE" id="PS01272">
    <property type="entry name" value="GCKR"/>
    <property type="match status" value="1"/>
</dbReference>
<protein>
    <recommendedName>
        <fullName evidence="6">Glucokinase regulatory protein</fullName>
    </recommendedName>
</protein>
<dbReference type="InterPro" id="IPR040190">
    <property type="entry name" value="MURQ/GCKR"/>
</dbReference>
<dbReference type="Pfam" id="PF20741">
    <property type="entry name" value="GKRP-like_C"/>
    <property type="match status" value="1"/>
</dbReference>
<dbReference type="InterPro" id="IPR046348">
    <property type="entry name" value="SIS_dom_sf"/>
</dbReference>
<evidence type="ECO:0000259" key="3">
    <source>
        <dbReference type="Pfam" id="PF22645"/>
    </source>
</evidence>
<evidence type="ECO:0000256" key="1">
    <source>
        <dbReference type="ARBA" id="ARBA00023277"/>
    </source>
</evidence>
<proteinExistence type="predicted"/>
<dbReference type="Pfam" id="PF22645">
    <property type="entry name" value="GKRP_SIS_N"/>
    <property type="match status" value="1"/>
</dbReference>
<dbReference type="Proteomes" id="UP000007110">
    <property type="component" value="Unassembled WGS sequence"/>
</dbReference>
<keyword evidence="5" id="KW-1185">Reference proteome</keyword>
<sequence length="523" mass="56978">MNSLLRERGLPQCFGYIIAGGDRALTHSVEAFEDSPGAGKDELIKVAKGKRKILFIGISCGLSAPFIAGQLHHCMSHLDTFLPVLLGFNTIHMVRDRTIEGWDHTLLTVTKHLMLLESSGQGYILNPIVGPEAITGSSRMKGGGVTKLILETCFLTALSYLSVSSDPKDNDEINADKDAANDSSKQEKLITSLFECYKQVWETSYPTSKEQLSKLIEQAGKSLLDNGHVYYAGWDTWGLLGLVDASECPPTFGSDFDDIRGFLKGGLAPLESFPQTMNAAVGQDPLEDETSLEFFKKSVLPSITAKDTVVFLVPSNDANIYHELNILLKSVMQKTQHIGVISSLLVDETQLDLKSCTVVPLGHLKEEMINKIQDGGLDSELGNVVVKSVSELALKSALNAISTGAHIAKGKVYQNYMVDLKLSNSKLLERGIGIVSRCAECSKEFARDAVMRAIYRTDDIASFRDTPVSSIIQTAGNVERVVPIAIILAIKGCTVREALDHQERAPVIRTSLLNLLQPPSTIS</sequence>
<dbReference type="GeneID" id="583780"/>
<dbReference type="FunFam" id="1.10.8.1080:FF:000004">
    <property type="entry name" value="Predicted protein"/>
    <property type="match status" value="1"/>
</dbReference>
<keyword evidence="1" id="KW-0119">Carbohydrate metabolism</keyword>
<dbReference type="PANTHER" id="PTHR10088">
    <property type="entry name" value="GLUCOKINASE REGULATORY PROTEIN"/>
    <property type="match status" value="1"/>
</dbReference>
<dbReference type="SUPFAM" id="SSF53697">
    <property type="entry name" value="SIS domain"/>
    <property type="match status" value="2"/>
</dbReference>
<reference evidence="5" key="1">
    <citation type="submission" date="2015-02" db="EMBL/GenBank/DDBJ databases">
        <title>Genome sequencing for Strongylocentrotus purpuratus.</title>
        <authorList>
            <person name="Murali S."/>
            <person name="Liu Y."/>
            <person name="Vee V."/>
            <person name="English A."/>
            <person name="Wang M."/>
            <person name="Skinner E."/>
            <person name="Han Y."/>
            <person name="Muzny D.M."/>
            <person name="Worley K.C."/>
            <person name="Gibbs R.A."/>
        </authorList>
    </citation>
    <scope>NUCLEOTIDE SEQUENCE</scope>
</reference>
<dbReference type="RefSeq" id="XP_030839215.1">
    <property type="nucleotide sequence ID" value="XM_030983355.1"/>
</dbReference>
<dbReference type="GO" id="GO:0097367">
    <property type="term" value="F:carbohydrate derivative binding"/>
    <property type="evidence" value="ECO:0007669"/>
    <property type="project" value="InterPro"/>
</dbReference>
<organism evidence="4 5">
    <name type="scientific">Strongylocentrotus purpuratus</name>
    <name type="common">Purple sea urchin</name>
    <dbReference type="NCBI Taxonomy" id="7668"/>
    <lineage>
        <taxon>Eukaryota</taxon>
        <taxon>Metazoa</taxon>
        <taxon>Echinodermata</taxon>
        <taxon>Eleutherozoa</taxon>
        <taxon>Echinozoa</taxon>
        <taxon>Echinoidea</taxon>
        <taxon>Euechinoidea</taxon>
        <taxon>Echinacea</taxon>
        <taxon>Camarodonta</taxon>
        <taxon>Echinidea</taxon>
        <taxon>Strongylocentrotidae</taxon>
        <taxon>Strongylocentrotus</taxon>
    </lineage>
</organism>
<dbReference type="PANTHER" id="PTHR10088:SF4">
    <property type="entry name" value="GLUCOKINASE REGULATORY PROTEIN"/>
    <property type="match status" value="1"/>
</dbReference>
<reference evidence="4" key="2">
    <citation type="submission" date="2021-01" db="UniProtKB">
        <authorList>
            <consortium name="EnsemblMetazoa"/>
        </authorList>
    </citation>
    <scope>IDENTIFICATION</scope>
</reference>
<feature type="domain" description="SIS" evidence="3">
    <location>
        <begin position="2"/>
        <end position="75"/>
    </location>
</feature>
<evidence type="ECO:0000313" key="5">
    <source>
        <dbReference type="Proteomes" id="UP000007110"/>
    </source>
</evidence>
<dbReference type="AlphaFoldDB" id="A0A7M7NN82"/>
<dbReference type="GO" id="GO:1901135">
    <property type="term" value="P:carbohydrate derivative metabolic process"/>
    <property type="evidence" value="ECO:0007669"/>
    <property type="project" value="InterPro"/>
</dbReference>